<dbReference type="InterPro" id="IPR036505">
    <property type="entry name" value="Amidase/PGRP_sf"/>
</dbReference>
<dbReference type="Proteomes" id="UP001208570">
    <property type="component" value="Unassembled WGS sequence"/>
</dbReference>
<dbReference type="SUPFAM" id="SSF55846">
    <property type="entry name" value="N-acetylmuramoyl-L-alanine amidase-like"/>
    <property type="match status" value="1"/>
</dbReference>
<protein>
    <submittedName>
        <fullName evidence="1">Uncharacterized protein</fullName>
    </submittedName>
</protein>
<dbReference type="AlphaFoldDB" id="A0AAD9KBJ0"/>
<name>A0AAD9KBJ0_9ANNE</name>
<gene>
    <name evidence="1" type="ORF">LSH36_20g00009</name>
</gene>
<comment type="caution">
    <text evidence="1">The sequence shown here is derived from an EMBL/GenBank/DDBJ whole genome shotgun (WGS) entry which is preliminary data.</text>
</comment>
<dbReference type="EMBL" id="JAODUP010000020">
    <property type="protein sequence ID" value="KAK2168092.1"/>
    <property type="molecule type" value="Genomic_DNA"/>
</dbReference>
<sequence length="72" mass="8116">MIGGDGTIFQGRGWHTFSDHYSSYGRIEYGVAFLGESISQKMYLAFMYWIRCGSIGGMLPKTITEENIIARV</sequence>
<dbReference type="GO" id="GO:0008745">
    <property type="term" value="F:N-acetylmuramoyl-L-alanine amidase activity"/>
    <property type="evidence" value="ECO:0007669"/>
    <property type="project" value="InterPro"/>
</dbReference>
<dbReference type="GO" id="GO:0009253">
    <property type="term" value="P:peptidoglycan catabolic process"/>
    <property type="evidence" value="ECO:0007669"/>
    <property type="project" value="InterPro"/>
</dbReference>
<evidence type="ECO:0000313" key="2">
    <source>
        <dbReference type="Proteomes" id="UP001208570"/>
    </source>
</evidence>
<evidence type="ECO:0000313" key="1">
    <source>
        <dbReference type="EMBL" id="KAK2168092.1"/>
    </source>
</evidence>
<organism evidence="1 2">
    <name type="scientific">Paralvinella palmiformis</name>
    <dbReference type="NCBI Taxonomy" id="53620"/>
    <lineage>
        <taxon>Eukaryota</taxon>
        <taxon>Metazoa</taxon>
        <taxon>Spiralia</taxon>
        <taxon>Lophotrochozoa</taxon>
        <taxon>Annelida</taxon>
        <taxon>Polychaeta</taxon>
        <taxon>Sedentaria</taxon>
        <taxon>Canalipalpata</taxon>
        <taxon>Terebellida</taxon>
        <taxon>Terebelliformia</taxon>
        <taxon>Alvinellidae</taxon>
        <taxon>Paralvinella</taxon>
    </lineage>
</organism>
<proteinExistence type="predicted"/>
<accession>A0AAD9KBJ0</accession>
<reference evidence="1" key="1">
    <citation type="journal article" date="2023" name="Mol. Biol. Evol.">
        <title>Third-Generation Sequencing Reveals the Adaptive Role of the Epigenome in Three Deep-Sea Polychaetes.</title>
        <authorList>
            <person name="Perez M."/>
            <person name="Aroh O."/>
            <person name="Sun Y."/>
            <person name="Lan Y."/>
            <person name="Juniper S.K."/>
            <person name="Young C.R."/>
            <person name="Angers B."/>
            <person name="Qian P.Y."/>
        </authorList>
    </citation>
    <scope>NUCLEOTIDE SEQUENCE</scope>
    <source>
        <strain evidence="1">P08H-3</strain>
    </source>
</reference>
<keyword evidence="2" id="KW-1185">Reference proteome</keyword>
<dbReference type="Gene3D" id="3.40.80.10">
    <property type="entry name" value="Peptidoglycan recognition protein-like"/>
    <property type="match status" value="1"/>
</dbReference>